<protein>
    <submittedName>
        <fullName evidence="1">Uncharacterized protein</fullName>
    </submittedName>
</protein>
<keyword evidence="2" id="KW-1185">Reference proteome</keyword>
<gene>
    <name evidence="1" type="ORF">KC19_11G006100</name>
</gene>
<dbReference type="EMBL" id="CM026432">
    <property type="protein sequence ID" value="KAG0555826.1"/>
    <property type="molecule type" value="Genomic_DNA"/>
</dbReference>
<organism evidence="1 2">
    <name type="scientific">Ceratodon purpureus</name>
    <name type="common">Fire moss</name>
    <name type="synonym">Dicranum purpureum</name>
    <dbReference type="NCBI Taxonomy" id="3225"/>
    <lineage>
        <taxon>Eukaryota</taxon>
        <taxon>Viridiplantae</taxon>
        <taxon>Streptophyta</taxon>
        <taxon>Embryophyta</taxon>
        <taxon>Bryophyta</taxon>
        <taxon>Bryophytina</taxon>
        <taxon>Bryopsida</taxon>
        <taxon>Dicranidae</taxon>
        <taxon>Pseudoditrichales</taxon>
        <taxon>Ditrichaceae</taxon>
        <taxon>Ceratodon</taxon>
    </lineage>
</organism>
<proteinExistence type="predicted"/>
<dbReference type="AlphaFoldDB" id="A0A8T0G946"/>
<evidence type="ECO:0000313" key="1">
    <source>
        <dbReference type="EMBL" id="KAG0555826.1"/>
    </source>
</evidence>
<sequence length="106" mass="11845">MVVMDGDFMRSSLGGFMAWWMEMVGWFAWRGGGGRESCGGLRLRRLCDSRVCVGAFYALCALLTWCDGGGGEGWVMRTVTTVVCKVMDSWDRRGLHECLRCDEMVG</sequence>
<comment type="caution">
    <text evidence="1">The sequence shown here is derived from an EMBL/GenBank/DDBJ whole genome shotgun (WGS) entry which is preliminary data.</text>
</comment>
<evidence type="ECO:0000313" key="2">
    <source>
        <dbReference type="Proteomes" id="UP000822688"/>
    </source>
</evidence>
<name>A0A8T0G946_CERPU</name>
<reference evidence="1 2" key="1">
    <citation type="submission" date="2020-06" db="EMBL/GenBank/DDBJ databases">
        <title>WGS assembly of Ceratodon purpureus strain R40.</title>
        <authorList>
            <person name="Carey S.B."/>
            <person name="Jenkins J."/>
            <person name="Shu S."/>
            <person name="Lovell J.T."/>
            <person name="Sreedasyam A."/>
            <person name="Maumus F."/>
            <person name="Tiley G.P."/>
            <person name="Fernandez-Pozo N."/>
            <person name="Barry K."/>
            <person name="Chen C."/>
            <person name="Wang M."/>
            <person name="Lipzen A."/>
            <person name="Daum C."/>
            <person name="Saski C.A."/>
            <person name="Payton A.C."/>
            <person name="Mcbreen J.C."/>
            <person name="Conrad R.E."/>
            <person name="Kollar L.M."/>
            <person name="Olsson S."/>
            <person name="Huttunen S."/>
            <person name="Landis J.B."/>
            <person name="Wickett N.J."/>
            <person name="Johnson M.G."/>
            <person name="Rensing S.A."/>
            <person name="Grimwood J."/>
            <person name="Schmutz J."/>
            <person name="Mcdaniel S.F."/>
        </authorList>
    </citation>
    <scope>NUCLEOTIDE SEQUENCE [LARGE SCALE GENOMIC DNA]</scope>
    <source>
        <strain evidence="1 2">R40</strain>
    </source>
</reference>
<accession>A0A8T0G946</accession>
<dbReference type="Proteomes" id="UP000822688">
    <property type="component" value="Chromosome 11"/>
</dbReference>